<dbReference type="Proteomes" id="UP000620046">
    <property type="component" value="Unassembled WGS sequence"/>
</dbReference>
<name>A0ABQ1GC14_9GAMM</name>
<accession>A0ABQ1GC14</accession>
<protein>
    <submittedName>
        <fullName evidence="1">Uncharacterized protein</fullName>
    </submittedName>
</protein>
<evidence type="ECO:0000313" key="1">
    <source>
        <dbReference type="EMBL" id="GGA40770.1"/>
    </source>
</evidence>
<dbReference type="EMBL" id="BMJA01000002">
    <property type="protein sequence ID" value="GGA40770.1"/>
    <property type="molecule type" value="Genomic_DNA"/>
</dbReference>
<organism evidence="1 2">
    <name type="scientific">Dyella nitratireducens</name>
    <dbReference type="NCBI Taxonomy" id="1849580"/>
    <lineage>
        <taxon>Bacteria</taxon>
        <taxon>Pseudomonadati</taxon>
        <taxon>Pseudomonadota</taxon>
        <taxon>Gammaproteobacteria</taxon>
        <taxon>Lysobacterales</taxon>
        <taxon>Rhodanobacteraceae</taxon>
        <taxon>Dyella</taxon>
    </lineage>
</organism>
<keyword evidence="2" id="KW-1185">Reference proteome</keyword>
<proteinExistence type="predicted"/>
<gene>
    <name evidence="1" type="ORF">GCM10010981_32480</name>
</gene>
<sequence>MSSYKFAHLREQGQDMIVVPLDSSFGSQSSADQHAFIDAFQAQTRVAQLAGTVVAIWRSGNQVSFIAPRPWHGFFQSPGIWNLILANLNKELTI</sequence>
<reference evidence="2" key="1">
    <citation type="journal article" date="2019" name="Int. J. Syst. Evol. Microbiol.">
        <title>The Global Catalogue of Microorganisms (GCM) 10K type strain sequencing project: providing services to taxonomists for standard genome sequencing and annotation.</title>
        <authorList>
            <consortium name="The Broad Institute Genomics Platform"/>
            <consortium name="The Broad Institute Genome Sequencing Center for Infectious Disease"/>
            <person name="Wu L."/>
            <person name="Ma J."/>
        </authorList>
    </citation>
    <scope>NUCLEOTIDE SEQUENCE [LARGE SCALE GENOMIC DNA]</scope>
    <source>
        <strain evidence="2">CGMCC 1.15439</strain>
    </source>
</reference>
<comment type="caution">
    <text evidence="1">The sequence shown here is derived from an EMBL/GenBank/DDBJ whole genome shotgun (WGS) entry which is preliminary data.</text>
</comment>
<dbReference type="RefSeq" id="WP_188795485.1">
    <property type="nucleotide sequence ID" value="NZ_BMJA01000002.1"/>
</dbReference>
<evidence type="ECO:0000313" key="2">
    <source>
        <dbReference type="Proteomes" id="UP000620046"/>
    </source>
</evidence>